<accession>A0ABV6NEU8</accession>
<keyword evidence="2" id="KW-1185">Reference proteome</keyword>
<dbReference type="EMBL" id="JBHLTR010000011">
    <property type="protein sequence ID" value="MFC0559161.1"/>
    <property type="molecule type" value="Genomic_DNA"/>
</dbReference>
<dbReference type="RefSeq" id="WP_390292323.1">
    <property type="nucleotide sequence ID" value="NZ_JBHUKX010000001.1"/>
</dbReference>
<comment type="caution">
    <text evidence="1">The sequence shown here is derived from an EMBL/GenBank/DDBJ whole genome shotgun (WGS) entry which is preliminary data.</text>
</comment>
<proteinExistence type="predicted"/>
<reference evidence="1 2" key="1">
    <citation type="submission" date="2024-09" db="EMBL/GenBank/DDBJ databases">
        <authorList>
            <person name="Sun Q."/>
            <person name="Mori K."/>
        </authorList>
    </citation>
    <scope>NUCLEOTIDE SEQUENCE [LARGE SCALE GENOMIC DNA]</scope>
    <source>
        <strain evidence="1 2">NCAIM B.02301</strain>
    </source>
</reference>
<gene>
    <name evidence="1" type="ORF">ACFFH4_08865</name>
</gene>
<organism evidence="1 2">
    <name type="scientific">Halalkalibacter alkalisediminis</name>
    <dbReference type="NCBI Taxonomy" id="935616"/>
    <lineage>
        <taxon>Bacteria</taxon>
        <taxon>Bacillati</taxon>
        <taxon>Bacillota</taxon>
        <taxon>Bacilli</taxon>
        <taxon>Bacillales</taxon>
        <taxon>Bacillaceae</taxon>
        <taxon>Halalkalibacter</taxon>
    </lineage>
</organism>
<protein>
    <submittedName>
        <fullName evidence="1">Uncharacterized protein</fullName>
    </submittedName>
</protein>
<evidence type="ECO:0000313" key="1">
    <source>
        <dbReference type="EMBL" id="MFC0559161.1"/>
    </source>
</evidence>
<dbReference type="Proteomes" id="UP001589833">
    <property type="component" value="Unassembled WGS sequence"/>
</dbReference>
<sequence>MTNQTNMQKLLDKAKEIDRYVYHESLALFLCAPHDLYAINKHVHFKPYRISFELVDTEVGDGH</sequence>
<name>A0ABV6NEU8_9BACI</name>
<evidence type="ECO:0000313" key="2">
    <source>
        <dbReference type="Proteomes" id="UP001589833"/>
    </source>
</evidence>